<dbReference type="GO" id="GO:0008982">
    <property type="term" value="F:protein-N(PI)-phosphohistidine-sugar phosphotransferase activity"/>
    <property type="evidence" value="ECO:0007669"/>
    <property type="project" value="InterPro"/>
</dbReference>
<evidence type="ECO:0000313" key="12">
    <source>
        <dbReference type="Proteomes" id="UP000775500"/>
    </source>
</evidence>
<keyword evidence="12" id="KW-1185">Reference proteome</keyword>
<keyword evidence="2" id="KW-0597">Phosphoprotein</keyword>
<keyword evidence="3 10" id="KW-0762">Sugar transport</keyword>
<reference evidence="10" key="2">
    <citation type="submission" date="2020-08" db="EMBL/GenBank/DDBJ databases">
        <authorList>
            <person name="Cejkova D."/>
            <person name="Kubasova T."/>
            <person name="Jahodarova E."/>
            <person name="Rychlik I."/>
        </authorList>
    </citation>
    <scope>NUCLEOTIDE SEQUENCE</scope>
    <source>
        <strain evidence="10">An423</strain>
    </source>
</reference>
<dbReference type="EMBL" id="JACJLU010000004">
    <property type="protein sequence ID" value="MBM6831386.1"/>
    <property type="molecule type" value="Genomic_DNA"/>
</dbReference>
<keyword evidence="4" id="KW-0808">Transferase</keyword>
<keyword evidence="1" id="KW-0813">Transport</keyword>
<evidence type="ECO:0000313" key="11">
    <source>
        <dbReference type="Proteomes" id="UP000521313"/>
    </source>
</evidence>
<gene>
    <name evidence="10" type="ORF">H5982_04580</name>
    <name evidence="9" type="ORF">HNQ43_000217</name>
</gene>
<evidence type="ECO:0000313" key="9">
    <source>
        <dbReference type="EMBL" id="MBB5184182.1"/>
    </source>
</evidence>
<proteinExistence type="predicted"/>
<dbReference type="Pfam" id="PF02302">
    <property type="entry name" value="PTS_IIB"/>
    <property type="match status" value="1"/>
</dbReference>
<reference evidence="9 11" key="1">
    <citation type="submission" date="2020-08" db="EMBL/GenBank/DDBJ databases">
        <title>Genomic Encyclopedia of Type Strains, Phase IV (KMG-IV): sequencing the most valuable type-strain genomes for metagenomic binning, comparative biology and taxonomic classification.</title>
        <authorList>
            <person name="Goeker M."/>
        </authorList>
    </citation>
    <scope>NUCLEOTIDE SEQUENCE [LARGE SCALE GENOMIC DNA]</scope>
    <source>
        <strain evidence="9 11">DSM 26963</strain>
    </source>
</reference>
<keyword evidence="5" id="KW-0598">Phosphotransferase system</keyword>
<dbReference type="RefSeq" id="WP_183373946.1">
    <property type="nucleotide sequence ID" value="NZ_CALVCN010000017.1"/>
</dbReference>
<dbReference type="AlphaFoldDB" id="A0A7W8CYY8"/>
<feature type="modified residue" description="Phosphocysteine; by EIIA" evidence="7">
    <location>
        <position position="7"/>
    </location>
</feature>
<dbReference type="GO" id="GO:0016301">
    <property type="term" value="F:kinase activity"/>
    <property type="evidence" value="ECO:0007669"/>
    <property type="project" value="UniProtKB-KW"/>
</dbReference>
<sequence>MKILVVCNAGMSSSILVKKIGEYAKSIGEEATVQAVSSAAAGDEAGKWDVCLLAPQIRYALDDVKNKVKMPTACVDMRVYAMADGKAAYEQAKALKG</sequence>
<evidence type="ECO:0000256" key="3">
    <source>
        <dbReference type="ARBA" id="ARBA00022597"/>
    </source>
</evidence>
<evidence type="ECO:0000256" key="6">
    <source>
        <dbReference type="ARBA" id="ARBA00022777"/>
    </source>
</evidence>
<comment type="caution">
    <text evidence="9">The sequence shown here is derived from an EMBL/GenBank/DDBJ whole genome shotgun (WGS) entry which is preliminary data.</text>
</comment>
<protein>
    <submittedName>
        <fullName evidence="10">PTS sugar transporter subunit IIB</fullName>
    </submittedName>
    <submittedName>
        <fullName evidence="9">PTS system cellobiose-specific IIB component</fullName>
    </submittedName>
</protein>
<dbReference type="PANTHER" id="PTHR34581:SF2">
    <property type="entry name" value="PTS SYSTEM N,N'-DIACETYLCHITOBIOSE-SPECIFIC EIIB COMPONENT"/>
    <property type="match status" value="1"/>
</dbReference>
<dbReference type="GO" id="GO:0009401">
    <property type="term" value="P:phosphoenolpyruvate-dependent sugar phosphotransferase system"/>
    <property type="evidence" value="ECO:0007669"/>
    <property type="project" value="UniProtKB-KW"/>
</dbReference>
<dbReference type="Proteomes" id="UP000775500">
    <property type="component" value="Unassembled WGS sequence"/>
</dbReference>
<dbReference type="Proteomes" id="UP000521313">
    <property type="component" value="Unassembled WGS sequence"/>
</dbReference>
<dbReference type="InterPro" id="IPR036095">
    <property type="entry name" value="PTS_EIIB-like_sf"/>
</dbReference>
<dbReference type="InterPro" id="IPR013012">
    <property type="entry name" value="PTS_EIIB_3"/>
</dbReference>
<dbReference type="InterPro" id="IPR051819">
    <property type="entry name" value="PTS_sugar-specific_EIIB"/>
</dbReference>
<evidence type="ECO:0000259" key="8">
    <source>
        <dbReference type="PROSITE" id="PS51100"/>
    </source>
</evidence>
<feature type="domain" description="PTS EIIB type-3" evidence="8">
    <location>
        <begin position="1"/>
        <end position="97"/>
    </location>
</feature>
<evidence type="ECO:0000256" key="7">
    <source>
        <dbReference type="PROSITE-ProRule" id="PRU00423"/>
    </source>
</evidence>
<evidence type="ECO:0000256" key="4">
    <source>
        <dbReference type="ARBA" id="ARBA00022679"/>
    </source>
</evidence>
<evidence type="ECO:0000256" key="1">
    <source>
        <dbReference type="ARBA" id="ARBA00022448"/>
    </source>
</evidence>
<dbReference type="Gene3D" id="3.40.50.2300">
    <property type="match status" value="1"/>
</dbReference>
<dbReference type="SUPFAM" id="SSF52794">
    <property type="entry name" value="PTS system IIB component-like"/>
    <property type="match status" value="1"/>
</dbReference>
<evidence type="ECO:0000256" key="2">
    <source>
        <dbReference type="ARBA" id="ARBA00022553"/>
    </source>
</evidence>
<dbReference type="EMBL" id="JACHHD010000002">
    <property type="protein sequence ID" value="MBB5184182.1"/>
    <property type="molecule type" value="Genomic_DNA"/>
</dbReference>
<name>A0A7W8CYY8_9FIRM</name>
<keyword evidence="6" id="KW-0418">Kinase</keyword>
<evidence type="ECO:0000313" key="10">
    <source>
        <dbReference type="EMBL" id="MBM6831386.1"/>
    </source>
</evidence>
<reference evidence="10 12" key="3">
    <citation type="journal article" date="2021" name="Sci. Rep.">
        <title>The distribution of antibiotic resistance genes in chicken gut microbiota commensals.</title>
        <authorList>
            <person name="Juricova H."/>
            <person name="Matiasovicova J."/>
            <person name="Kubasova T."/>
            <person name="Cejkova D."/>
            <person name="Rychlik I."/>
        </authorList>
    </citation>
    <scope>NUCLEOTIDE SEQUENCE [LARGE SCALE GENOMIC DNA]</scope>
    <source>
        <strain evidence="10 12">An423</strain>
    </source>
</reference>
<dbReference type="CDD" id="cd05564">
    <property type="entry name" value="PTS_IIB_chitobiose_lichenan"/>
    <property type="match status" value="1"/>
</dbReference>
<dbReference type="PROSITE" id="PS51100">
    <property type="entry name" value="PTS_EIIB_TYPE_3"/>
    <property type="match status" value="1"/>
</dbReference>
<evidence type="ECO:0000256" key="5">
    <source>
        <dbReference type="ARBA" id="ARBA00022683"/>
    </source>
</evidence>
<dbReference type="InterPro" id="IPR003501">
    <property type="entry name" value="PTS_EIIB_2/3"/>
</dbReference>
<organism evidence="9 11">
    <name type="scientific">Faecalicoccus acidiformans</name>
    <dbReference type="NCBI Taxonomy" id="915173"/>
    <lineage>
        <taxon>Bacteria</taxon>
        <taxon>Bacillati</taxon>
        <taxon>Bacillota</taxon>
        <taxon>Erysipelotrichia</taxon>
        <taxon>Erysipelotrichales</taxon>
        <taxon>Erysipelotrichaceae</taxon>
        <taxon>Faecalicoccus</taxon>
    </lineage>
</organism>
<dbReference type="PANTHER" id="PTHR34581">
    <property type="entry name" value="PTS SYSTEM N,N'-DIACETYLCHITOBIOSE-SPECIFIC EIIB COMPONENT"/>
    <property type="match status" value="1"/>
</dbReference>
<accession>A0A7W8CYY8</accession>